<gene>
    <name evidence="3" type="primary">TTI1</name>
    <name evidence="3" type="ORF">BG006_009787</name>
</gene>
<evidence type="ECO:0000313" key="3">
    <source>
        <dbReference type="EMBL" id="KAF9326832.1"/>
    </source>
</evidence>
<dbReference type="InterPro" id="IPR016024">
    <property type="entry name" value="ARM-type_fold"/>
</dbReference>
<protein>
    <submittedName>
        <fullName evidence="3">TEL2-interacting protein 1</fullName>
    </submittedName>
</protein>
<proteinExistence type="predicted"/>
<feature type="compositionally biased region" description="Acidic residues" evidence="1">
    <location>
        <begin position="958"/>
        <end position="973"/>
    </location>
</feature>
<accession>A0A9P5VJ24</accession>
<feature type="region of interest" description="Disordered" evidence="1">
    <location>
        <begin position="605"/>
        <end position="634"/>
    </location>
</feature>
<dbReference type="Proteomes" id="UP000696485">
    <property type="component" value="Unassembled WGS sequence"/>
</dbReference>
<dbReference type="PANTHER" id="PTHR18460:SF3">
    <property type="entry name" value="TELO2-INTERACTING PROTEIN 1 HOMOLOG"/>
    <property type="match status" value="1"/>
</dbReference>
<keyword evidence="4" id="KW-1185">Reference proteome</keyword>
<dbReference type="SUPFAM" id="SSF48371">
    <property type="entry name" value="ARM repeat"/>
    <property type="match status" value="1"/>
</dbReference>
<organism evidence="3 4">
    <name type="scientific">Podila minutissima</name>
    <dbReference type="NCBI Taxonomy" id="64525"/>
    <lineage>
        <taxon>Eukaryota</taxon>
        <taxon>Fungi</taxon>
        <taxon>Fungi incertae sedis</taxon>
        <taxon>Mucoromycota</taxon>
        <taxon>Mortierellomycotina</taxon>
        <taxon>Mortierellomycetes</taxon>
        <taxon>Mortierellales</taxon>
        <taxon>Mortierellaceae</taxon>
        <taxon>Podila</taxon>
    </lineage>
</organism>
<evidence type="ECO:0000259" key="2">
    <source>
        <dbReference type="Pfam" id="PF24173"/>
    </source>
</evidence>
<dbReference type="PANTHER" id="PTHR18460">
    <property type="entry name" value="TEL2 INTERACTING PROTEIN 1 TTI1 FAMILY MEMBER"/>
    <property type="match status" value="1"/>
</dbReference>
<sequence length="973" mass="109231">MLDPELHLTNQLIAYVRQGLYQVLNICQGFIPPHKRFDFVVESWCHCLEFLLRLPDAYAIFMATWPVTRPLLDTLLRLVDGAPAANSTNDRMPDEVRLAALRCLILLLPMDRHTPRIQDMDEEEHPRKDWEKVVPFTGDRRIRTARDDMTAAHLLESGNQSVVGRLVIVFLETAADATLVSLRITALEGLMKLVRILPTPAVLNTWLPGILSGLTKVILARGLKENHTVLTTALDIWMYCVIFVLGMSSASLPASDGSAGGTAHSATTGELFMKMYKEKQSSIPEPEKTAGHPAAGMYGTTTWFKKILGALKTLFRQIANVRSHSHWNVRLGFGHMSFRILRECQDPIAQYGDDHSNGVAGFLLETLIGCSRDEYEQVYVISTYYLGQLTDEFKTLGLSNIAKEIMREKLLALPRVLHGPDESRKQEAIKLALGLAVFLGPEMERMINHQNLWGYVQSWINVLTIEQLDQHNVDGRGGILGIGAKDSATATSTTQAAEEQRWNNWVDQAQQQRSSVRKFGFPRKIMLHLREQATSSGFLEFLRQVGWSTEISTWSEELISRLQQDARAVRENQGWFNSRSVSTVVLMNQLLLGATRIGLTSLGDTQQLSTTSSKKRRSRKEESSSKKKHQRHVRKVARGVLEEYLAVLMESSILAQDAKTRYEDAGSKSATHKESEDRKKSTLAQFLAIEEGEGFNFDAQENKIYDFNTDVMLKCVLLEGIASIAVILGGTEFEMELVRVLYVLLERLGDQDSALVRDTAQATLEHIAFICHYQTIGDLIQANYDYVIQQVSQRIAFLSSNPKTPQVLWSLIHVVGPPAVSMLEDSVTEIFEALDHWKNQEDEVAGGLLKSLNEIVKVMAIAVTEKQSKEFSAKRDSGVQLLRGIEISLSDAASKEVAEFAKGYQLLTQGIDLAAEDDQFKKDISNMTPEQIKEYFLQREKEIKEQEERLLGTQTQEVGDEDWDGSTEADDGS</sequence>
<dbReference type="Pfam" id="PF21547">
    <property type="entry name" value="TTI1"/>
    <property type="match status" value="1"/>
</dbReference>
<feature type="non-terminal residue" evidence="3">
    <location>
        <position position="973"/>
    </location>
</feature>
<dbReference type="InterPro" id="IPR057566">
    <property type="entry name" value="TPR_TTI1_N"/>
</dbReference>
<dbReference type="GO" id="GO:0005737">
    <property type="term" value="C:cytoplasm"/>
    <property type="evidence" value="ECO:0007669"/>
    <property type="project" value="TreeGrafter"/>
</dbReference>
<dbReference type="AlphaFoldDB" id="A0A9P5VJ24"/>
<reference evidence="3" key="1">
    <citation type="journal article" date="2020" name="Fungal Divers.">
        <title>Resolving the Mortierellaceae phylogeny through synthesis of multi-gene phylogenetics and phylogenomics.</title>
        <authorList>
            <person name="Vandepol N."/>
            <person name="Liber J."/>
            <person name="Desiro A."/>
            <person name="Na H."/>
            <person name="Kennedy M."/>
            <person name="Barry K."/>
            <person name="Grigoriev I.V."/>
            <person name="Miller A.N."/>
            <person name="O'Donnell K."/>
            <person name="Stajich J.E."/>
            <person name="Bonito G."/>
        </authorList>
    </citation>
    <scope>NUCLEOTIDE SEQUENCE</scope>
    <source>
        <strain evidence="3">NVP1</strain>
    </source>
</reference>
<dbReference type="InterPro" id="IPR052587">
    <property type="entry name" value="TELO2-interacting_protein_1"/>
</dbReference>
<name>A0A9P5VJ24_9FUNG</name>
<evidence type="ECO:0000256" key="1">
    <source>
        <dbReference type="SAM" id="MobiDB-lite"/>
    </source>
</evidence>
<evidence type="ECO:0000313" key="4">
    <source>
        <dbReference type="Proteomes" id="UP000696485"/>
    </source>
</evidence>
<comment type="caution">
    <text evidence="3">The sequence shown here is derived from an EMBL/GenBank/DDBJ whole genome shotgun (WGS) entry which is preliminary data.</text>
</comment>
<dbReference type="Pfam" id="PF24176">
    <property type="entry name" value="TPR_TTI1_2nd"/>
    <property type="match status" value="1"/>
</dbReference>
<feature type="domain" description="TTI1 N-terminal TPR" evidence="2">
    <location>
        <begin position="149"/>
        <end position="373"/>
    </location>
</feature>
<dbReference type="InterPro" id="IPR049362">
    <property type="entry name" value="TTI1_rpt"/>
</dbReference>
<feature type="region of interest" description="Disordered" evidence="1">
    <location>
        <begin position="946"/>
        <end position="973"/>
    </location>
</feature>
<dbReference type="Pfam" id="PF24173">
    <property type="entry name" value="TPR_TTI1_N"/>
    <property type="match status" value="1"/>
</dbReference>
<dbReference type="EMBL" id="JAAAUY010000731">
    <property type="protein sequence ID" value="KAF9326832.1"/>
    <property type="molecule type" value="Genomic_DNA"/>
</dbReference>